<evidence type="ECO:0000313" key="2">
    <source>
        <dbReference type="Proteomes" id="UP001432062"/>
    </source>
</evidence>
<organism evidence="1 2">
    <name type="scientific">Nocardia vinacea</name>
    <dbReference type="NCBI Taxonomy" id="96468"/>
    <lineage>
        <taxon>Bacteria</taxon>
        <taxon>Bacillati</taxon>
        <taxon>Actinomycetota</taxon>
        <taxon>Actinomycetes</taxon>
        <taxon>Mycobacteriales</taxon>
        <taxon>Nocardiaceae</taxon>
        <taxon>Nocardia</taxon>
    </lineage>
</organism>
<sequence length="175" mass="19973">MLLWDDAIRPLKDEIDGLRALPRLEITVNALSWTIRTMVPPIEEQSVVDFASGVLDYLEQQIRQGNASPEFITDLEERHEGLLDEEIVETGVDPILSAITACFGYREPQLRTQAVYYSLSSCYQAQFQRIAPDMATIEFERDSARCSEIIDFQKTLIRRSGHQRGSKPHCLNQSQ</sequence>
<dbReference type="RefSeq" id="WP_329412297.1">
    <property type="nucleotide sequence ID" value="NZ_CP109441.1"/>
</dbReference>
<name>A0ABZ1YXJ0_9NOCA</name>
<dbReference type="EMBL" id="CP109441">
    <property type="protein sequence ID" value="WUV48015.1"/>
    <property type="molecule type" value="Genomic_DNA"/>
</dbReference>
<reference evidence="1" key="1">
    <citation type="submission" date="2022-10" db="EMBL/GenBank/DDBJ databases">
        <title>The complete genomes of actinobacterial strains from the NBC collection.</title>
        <authorList>
            <person name="Joergensen T.S."/>
            <person name="Alvarez Arevalo M."/>
            <person name="Sterndorff E.B."/>
            <person name="Faurdal D."/>
            <person name="Vuksanovic O."/>
            <person name="Mourched A.-S."/>
            <person name="Charusanti P."/>
            <person name="Shaw S."/>
            <person name="Blin K."/>
            <person name="Weber T."/>
        </authorList>
    </citation>
    <scope>NUCLEOTIDE SEQUENCE</scope>
    <source>
        <strain evidence="1">NBC_01482</strain>
    </source>
</reference>
<accession>A0ABZ1YXJ0</accession>
<evidence type="ECO:0000313" key="1">
    <source>
        <dbReference type="EMBL" id="WUV48015.1"/>
    </source>
</evidence>
<keyword evidence="2" id="KW-1185">Reference proteome</keyword>
<gene>
    <name evidence="1" type="ORF">OG563_07335</name>
</gene>
<dbReference type="Proteomes" id="UP001432062">
    <property type="component" value="Chromosome"/>
</dbReference>
<proteinExistence type="predicted"/>
<protein>
    <submittedName>
        <fullName evidence="1">Uncharacterized protein</fullName>
    </submittedName>
</protein>